<dbReference type="Proteomes" id="UP001153737">
    <property type="component" value="Chromosome 11"/>
</dbReference>
<gene>
    <name evidence="1" type="ORF">PHAECO_LOCUS2348</name>
</gene>
<sequence length="265" mass="30490">MQREKFLEAMKSNLNPFSTQLDKDCLYNIKTGKAAPDNVTNFLLNILKDGKELRENFIAECSEKTDRFDKPIKKRKIFNFASIATKKKVKVGNKVQEVRMQRDTFGRLLALAMNPDYEVDLAKALSYPLTPLPMSLCHFDGTICKTNKSSLMNLLEAEVESEGPPYVDVVLLDGFFILHMMKDVPKLFGNIAKKIMQIITKYKGHRIDVLFDRYSHPSIKDYEHDLRQAHSNTYAITGPEQARPNDFMKELQNANFKEALVYWAI</sequence>
<dbReference type="PANTHER" id="PTHR46704:SF9">
    <property type="entry name" value="BHLH DOMAIN-CONTAINING PROTEIN"/>
    <property type="match status" value="1"/>
</dbReference>
<accession>A0A9N9X2Z1</accession>
<dbReference type="OrthoDB" id="8060926at2759"/>
<reference evidence="1" key="1">
    <citation type="submission" date="2022-01" db="EMBL/GenBank/DDBJ databases">
        <authorList>
            <person name="King R."/>
        </authorList>
    </citation>
    <scope>NUCLEOTIDE SEQUENCE</scope>
</reference>
<dbReference type="PANTHER" id="PTHR46704">
    <property type="entry name" value="CXC DOMAIN-CONTAINING PROTEIN-RELATED"/>
    <property type="match status" value="1"/>
</dbReference>
<reference evidence="1" key="2">
    <citation type="submission" date="2022-10" db="EMBL/GenBank/DDBJ databases">
        <authorList>
            <consortium name="ENA_rothamsted_submissions"/>
            <consortium name="culmorum"/>
            <person name="King R."/>
        </authorList>
    </citation>
    <scope>NUCLEOTIDE SEQUENCE</scope>
</reference>
<evidence type="ECO:0000313" key="1">
    <source>
        <dbReference type="EMBL" id="CAG9814704.1"/>
    </source>
</evidence>
<evidence type="ECO:0000313" key="2">
    <source>
        <dbReference type="Proteomes" id="UP001153737"/>
    </source>
</evidence>
<dbReference type="AlphaFoldDB" id="A0A9N9X2Z1"/>
<keyword evidence="2" id="KW-1185">Reference proteome</keyword>
<name>A0A9N9X2Z1_PHACE</name>
<organism evidence="1 2">
    <name type="scientific">Phaedon cochleariae</name>
    <name type="common">Mustard beetle</name>
    <dbReference type="NCBI Taxonomy" id="80249"/>
    <lineage>
        <taxon>Eukaryota</taxon>
        <taxon>Metazoa</taxon>
        <taxon>Ecdysozoa</taxon>
        <taxon>Arthropoda</taxon>
        <taxon>Hexapoda</taxon>
        <taxon>Insecta</taxon>
        <taxon>Pterygota</taxon>
        <taxon>Neoptera</taxon>
        <taxon>Endopterygota</taxon>
        <taxon>Coleoptera</taxon>
        <taxon>Polyphaga</taxon>
        <taxon>Cucujiformia</taxon>
        <taxon>Chrysomeloidea</taxon>
        <taxon>Chrysomelidae</taxon>
        <taxon>Chrysomelinae</taxon>
        <taxon>Chrysomelini</taxon>
        <taxon>Phaedon</taxon>
    </lineage>
</organism>
<proteinExistence type="predicted"/>
<dbReference type="EMBL" id="OU896717">
    <property type="protein sequence ID" value="CAG9814704.1"/>
    <property type="molecule type" value="Genomic_DNA"/>
</dbReference>
<protein>
    <submittedName>
        <fullName evidence="1">Uncharacterized protein</fullName>
    </submittedName>
</protein>